<dbReference type="InterPro" id="IPR012454">
    <property type="entry name" value="DUF1659"/>
</dbReference>
<proteinExistence type="predicted"/>
<evidence type="ECO:0000313" key="2">
    <source>
        <dbReference type="EMBL" id="OQQ90705.1"/>
    </source>
</evidence>
<dbReference type="AlphaFoldDB" id="A0A1V9RC07"/>
<protein>
    <recommendedName>
        <fullName evidence="1">DUF1659 domain-containing protein</fullName>
    </recommendedName>
</protein>
<dbReference type="EMBL" id="NBEF01000017">
    <property type="protein sequence ID" value="OQQ90705.1"/>
    <property type="molecule type" value="Genomic_DNA"/>
</dbReference>
<organism evidence="2 3">
    <name type="scientific">Ligilactobacillus salivarius</name>
    <dbReference type="NCBI Taxonomy" id="1624"/>
    <lineage>
        <taxon>Bacteria</taxon>
        <taxon>Bacillati</taxon>
        <taxon>Bacillota</taxon>
        <taxon>Bacilli</taxon>
        <taxon>Lactobacillales</taxon>
        <taxon>Lactobacillaceae</taxon>
        <taxon>Ligilactobacillus</taxon>
    </lineage>
</organism>
<dbReference type="Pfam" id="PF07872">
    <property type="entry name" value="DUF1659"/>
    <property type="match status" value="1"/>
</dbReference>
<reference evidence="2 3" key="1">
    <citation type="submission" date="2017-03" db="EMBL/GenBank/DDBJ databases">
        <title>Phylogenomics and comparative genomics of Lactobacillus salivarius, a mammalian gut commensal.</title>
        <authorList>
            <person name="Harris H.M."/>
        </authorList>
    </citation>
    <scope>NUCLEOTIDE SEQUENCE [LARGE SCALE GENOMIC DNA]</scope>
    <source>
        <strain evidence="2 3">JCM 1047</strain>
    </source>
</reference>
<dbReference type="Proteomes" id="UP000192575">
    <property type="component" value="Unassembled WGS sequence"/>
</dbReference>
<evidence type="ECO:0000259" key="1">
    <source>
        <dbReference type="Pfam" id="PF07872"/>
    </source>
</evidence>
<evidence type="ECO:0000313" key="3">
    <source>
        <dbReference type="Proteomes" id="UP000192575"/>
    </source>
</evidence>
<name>A0A1V9RC07_9LACO</name>
<feature type="domain" description="DUF1659" evidence="1">
    <location>
        <begin position="8"/>
        <end position="64"/>
    </location>
</feature>
<sequence>MAKEVKKSVLYIYGTKEDGDARRRSYHNLVNNVGAEKLSAFGKIIGELSGEETQDIEIVETSMVKD</sequence>
<dbReference type="RefSeq" id="WP_081534619.1">
    <property type="nucleotide sequence ID" value="NZ_NBEF01000017.1"/>
</dbReference>
<comment type="caution">
    <text evidence="2">The sequence shown here is derived from an EMBL/GenBank/DDBJ whole genome shotgun (WGS) entry which is preliminary data.</text>
</comment>
<gene>
    <name evidence="2" type="ORF">B6U56_05355</name>
</gene>
<accession>A0A1V9RC07</accession>